<dbReference type="InterPro" id="IPR055066">
    <property type="entry name" value="AASDHPPT_N"/>
</dbReference>
<feature type="domain" description="4'-phosphopantetheinyl transferase N-terminal" evidence="4">
    <location>
        <begin position="38"/>
        <end position="118"/>
    </location>
</feature>
<dbReference type="Pfam" id="PF01648">
    <property type="entry name" value="ACPS"/>
    <property type="match status" value="1"/>
</dbReference>
<evidence type="ECO:0000313" key="6">
    <source>
        <dbReference type="Proteomes" id="UP001234216"/>
    </source>
</evidence>
<comment type="caution">
    <text evidence="5">The sequence shown here is derived from an EMBL/GenBank/DDBJ whole genome shotgun (WGS) entry which is preliminary data.</text>
</comment>
<dbReference type="EC" id="2.7.8.-" evidence="5"/>
<reference evidence="5" key="1">
    <citation type="submission" date="2023-07" db="EMBL/GenBank/DDBJ databases">
        <title>Comparative genomics of wheat-associated soil bacteria to identify genetic determinants of phenazine resistance.</title>
        <authorList>
            <person name="Mouncey N."/>
        </authorList>
    </citation>
    <scope>NUCLEOTIDE SEQUENCE</scope>
    <source>
        <strain evidence="5">V4I22</strain>
    </source>
</reference>
<dbReference type="SUPFAM" id="SSF56214">
    <property type="entry name" value="4'-phosphopantetheinyl transferase"/>
    <property type="match status" value="2"/>
</dbReference>
<dbReference type="PANTHER" id="PTHR12215:SF10">
    <property type="entry name" value="L-AMINOADIPATE-SEMIALDEHYDE DEHYDROGENASE-PHOSPHOPANTETHEINYL TRANSFERASE"/>
    <property type="match status" value="1"/>
</dbReference>
<evidence type="ECO:0000256" key="1">
    <source>
        <dbReference type="ARBA" id="ARBA00010990"/>
    </source>
</evidence>
<name>A0AAW8FFV7_9ACTN</name>
<comment type="similarity">
    <text evidence="1">Belongs to the P-Pant transferase superfamily. Gsp/Sfp/HetI/AcpT family.</text>
</comment>
<sequence length="262" mass="28261">MTDGGLVPTGPGRRDDIDAPEVNVWTVPLNGPPATVATLSRILSAGEAERADRCRFENDRRRFIIAHGALRLILAGCLDVPPEELRLERGRHGKPRLAGSSELRFNLSHSGELALVAVTRHREVGVDVDRLRPGLPVEPFAERFFPASDARFVAAAAGPAERAERFLRLWTRKEAVVKAAGARLAQGLGLTVLTDTDTDTDTDVDVYVVRDPSGQIPGAWSVRDLPVPDGCLAALAVAGAAAPRISVRHTELQVAAPRRYIP</sequence>
<feature type="domain" description="4'-phosphopantetheinyl transferase" evidence="3">
    <location>
        <begin position="124"/>
        <end position="200"/>
    </location>
</feature>
<protein>
    <submittedName>
        <fullName evidence="5">4'-phosphopantetheinyl transferase</fullName>
        <ecNumber evidence="5">2.7.8.-</ecNumber>
    </submittedName>
</protein>
<dbReference type="InterPro" id="IPR050559">
    <property type="entry name" value="P-Pant_transferase_sf"/>
</dbReference>
<dbReference type="Pfam" id="PF22624">
    <property type="entry name" value="AASDHPPT_N"/>
    <property type="match status" value="1"/>
</dbReference>
<keyword evidence="2 5" id="KW-0808">Transferase</keyword>
<dbReference type="InterPro" id="IPR008278">
    <property type="entry name" value="4-PPantetheinyl_Trfase_dom"/>
</dbReference>
<gene>
    <name evidence="5" type="ORF">QFZ22_005021</name>
</gene>
<evidence type="ECO:0000259" key="4">
    <source>
        <dbReference type="Pfam" id="PF22624"/>
    </source>
</evidence>
<dbReference type="Proteomes" id="UP001234216">
    <property type="component" value="Unassembled WGS sequence"/>
</dbReference>
<dbReference type="EMBL" id="JAUSZV010000005">
    <property type="protein sequence ID" value="MDQ0909036.1"/>
    <property type="molecule type" value="Genomic_DNA"/>
</dbReference>
<proteinExistence type="inferred from homology"/>
<dbReference type="InterPro" id="IPR037143">
    <property type="entry name" value="4-PPantetheinyl_Trfase_dom_sf"/>
</dbReference>
<accession>A0AAW8FFV7</accession>
<dbReference type="PANTHER" id="PTHR12215">
    <property type="entry name" value="PHOSPHOPANTETHEINE TRANSFERASE"/>
    <property type="match status" value="1"/>
</dbReference>
<dbReference type="GO" id="GO:0008897">
    <property type="term" value="F:holo-[acyl-carrier-protein] synthase activity"/>
    <property type="evidence" value="ECO:0007669"/>
    <property type="project" value="InterPro"/>
</dbReference>
<dbReference type="GO" id="GO:0019878">
    <property type="term" value="P:lysine biosynthetic process via aminoadipic acid"/>
    <property type="evidence" value="ECO:0007669"/>
    <property type="project" value="TreeGrafter"/>
</dbReference>
<dbReference type="Gene3D" id="3.90.470.20">
    <property type="entry name" value="4'-phosphopantetheinyl transferase domain"/>
    <property type="match status" value="1"/>
</dbReference>
<dbReference type="RefSeq" id="WP_306978649.1">
    <property type="nucleotide sequence ID" value="NZ_JAUSZV010000005.1"/>
</dbReference>
<organism evidence="5 6">
    <name type="scientific">Streptomyces canus</name>
    <dbReference type="NCBI Taxonomy" id="58343"/>
    <lineage>
        <taxon>Bacteria</taxon>
        <taxon>Bacillati</taxon>
        <taxon>Actinomycetota</taxon>
        <taxon>Actinomycetes</taxon>
        <taxon>Kitasatosporales</taxon>
        <taxon>Streptomycetaceae</taxon>
        <taxon>Streptomyces</taxon>
        <taxon>Streptomyces aurantiacus group</taxon>
    </lineage>
</organism>
<evidence type="ECO:0000259" key="3">
    <source>
        <dbReference type="Pfam" id="PF01648"/>
    </source>
</evidence>
<dbReference type="GO" id="GO:0000287">
    <property type="term" value="F:magnesium ion binding"/>
    <property type="evidence" value="ECO:0007669"/>
    <property type="project" value="InterPro"/>
</dbReference>
<evidence type="ECO:0000256" key="2">
    <source>
        <dbReference type="ARBA" id="ARBA00022679"/>
    </source>
</evidence>
<dbReference type="GO" id="GO:0005829">
    <property type="term" value="C:cytosol"/>
    <property type="evidence" value="ECO:0007669"/>
    <property type="project" value="TreeGrafter"/>
</dbReference>
<dbReference type="AlphaFoldDB" id="A0AAW8FFV7"/>
<evidence type="ECO:0000313" key="5">
    <source>
        <dbReference type="EMBL" id="MDQ0909036.1"/>
    </source>
</evidence>